<proteinExistence type="inferred from homology"/>
<dbReference type="RefSeq" id="WP_078977448.1">
    <property type="nucleotide sequence ID" value="NZ_MWQN01000001.1"/>
</dbReference>
<dbReference type="OrthoDB" id="3387628at2"/>
<dbReference type="InterPro" id="IPR010310">
    <property type="entry name" value="T7SS_ESAT-6-like"/>
</dbReference>
<dbReference type="InterPro" id="IPR036689">
    <property type="entry name" value="ESAT-6-like_sf"/>
</dbReference>
<evidence type="ECO:0000313" key="2">
    <source>
        <dbReference type="EMBL" id="OPC83150.1"/>
    </source>
</evidence>
<dbReference type="NCBIfam" id="TIGR03930">
    <property type="entry name" value="WXG100_ESAT6"/>
    <property type="match status" value="1"/>
</dbReference>
<dbReference type="STRING" id="159449.B4N89_21385"/>
<evidence type="ECO:0000313" key="3">
    <source>
        <dbReference type="Proteomes" id="UP000190037"/>
    </source>
</evidence>
<evidence type="ECO:0000256" key="1">
    <source>
        <dbReference type="RuleBase" id="RU362001"/>
    </source>
</evidence>
<dbReference type="SUPFAM" id="SSF140453">
    <property type="entry name" value="EsxAB dimer-like"/>
    <property type="match status" value="1"/>
</dbReference>
<comment type="caution">
    <text evidence="2">The sequence shown here is derived from an EMBL/GenBank/DDBJ whole genome shotgun (WGS) entry which is preliminary data.</text>
</comment>
<sequence length="95" mass="10315">MSQVVVTFAALEQAAADIRALNARLADMQSGLKRDISPVTESWSGDAREGYLVQQASWDQNAQGLQDALNGIADGLMRAADAYRQTEASNAKMWQ</sequence>
<gene>
    <name evidence="2" type="ORF">B4N89_21385</name>
</gene>
<organism evidence="2 3">
    <name type="scientific">Embleya scabrispora</name>
    <dbReference type="NCBI Taxonomy" id="159449"/>
    <lineage>
        <taxon>Bacteria</taxon>
        <taxon>Bacillati</taxon>
        <taxon>Actinomycetota</taxon>
        <taxon>Actinomycetes</taxon>
        <taxon>Kitasatosporales</taxon>
        <taxon>Streptomycetaceae</taxon>
        <taxon>Embleya</taxon>
    </lineage>
</organism>
<keyword evidence="3" id="KW-1185">Reference proteome</keyword>
<protein>
    <recommendedName>
        <fullName evidence="1">ESAT-6-like protein</fullName>
    </recommendedName>
</protein>
<accession>A0A1T3P2L0</accession>
<dbReference type="Gene3D" id="1.10.287.1060">
    <property type="entry name" value="ESAT-6-like"/>
    <property type="match status" value="1"/>
</dbReference>
<reference evidence="2 3" key="1">
    <citation type="submission" date="2017-03" db="EMBL/GenBank/DDBJ databases">
        <title>Draft genome sequence of Streptomyces scabrisporus NF3, endophyte isolated from Amphipterygium adstringens.</title>
        <authorList>
            <person name="Vazquez M."/>
            <person name="Ceapa C.D."/>
            <person name="Rodriguez Luna D."/>
            <person name="Sanchez Esquivel S."/>
        </authorList>
    </citation>
    <scope>NUCLEOTIDE SEQUENCE [LARGE SCALE GENOMIC DNA]</scope>
    <source>
        <strain evidence="2 3">NF3</strain>
    </source>
</reference>
<dbReference type="Proteomes" id="UP000190037">
    <property type="component" value="Unassembled WGS sequence"/>
</dbReference>
<dbReference type="EMBL" id="MWQN01000001">
    <property type="protein sequence ID" value="OPC83150.1"/>
    <property type="molecule type" value="Genomic_DNA"/>
</dbReference>
<dbReference type="Pfam" id="PF06013">
    <property type="entry name" value="WXG100"/>
    <property type="match status" value="1"/>
</dbReference>
<comment type="similarity">
    <text evidence="1">Belongs to the WXG100 family.</text>
</comment>
<dbReference type="AlphaFoldDB" id="A0A1T3P2L0"/>
<name>A0A1T3P2L0_9ACTN</name>